<feature type="domain" description="PpiC" evidence="7">
    <location>
        <begin position="203"/>
        <end position="302"/>
    </location>
</feature>
<dbReference type="Pfam" id="PF09312">
    <property type="entry name" value="SurA_N"/>
    <property type="match status" value="1"/>
</dbReference>
<organism evidence="8 9">
    <name type="scientific">Vreelandella boliviensis LC1</name>
    <dbReference type="NCBI Taxonomy" id="1072583"/>
    <lineage>
        <taxon>Bacteria</taxon>
        <taxon>Pseudomonadati</taxon>
        <taxon>Pseudomonadota</taxon>
        <taxon>Gammaproteobacteria</taxon>
        <taxon>Oceanospirillales</taxon>
        <taxon>Halomonadaceae</taxon>
        <taxon>Vreelandella</taxon>
    </lineage>
</organism>
<protein>
    <submittedName>
        <fullName evidence="8">Chaperone surA</fullName>
    </submittedName>
</protein>
<dbReference type="PANTHER" id="PTHR47637">
    <property type="entry name" value="CHAPERONE SURA"/>
    <property type="match status" value="1"/>
</dbReference>
<sequence>MKETFVMKMRKPLLSRMKQLSAGSLLALCVGTGLALAPLALQAQNFQSTQRQTLDSIVAVINDGVIMRSELDDRMTQIEQQAQAQGGNLPPRSQLERQVLERMVMEEIQLQMAKDANLSIDDTELNGQVRSIAESNGMTLDEFADAVEADGMTLASVREDIRREMLMRQVQQRQISNRVSVSDRDVERFLNQQPGQSGEQNFIEETRARHVLIALTPNRDENQARARAEEVRQRLSQGEDFASVAREVSDDNGTALNGGELGWVRPGQTVPAFEEAMRELGVNQVSQPVRSQFGYHVIEVEERRRQNVTQESQREQVRQAIFQRRANEALETWQQEIRSQAFVDVRL</sequence>
<evidence type="ECO:0000259" key="7">
    <source>
        <dbReference type="PROSITE" id="PS50198"/>
    </source>
</evidence>
<evidence type="ECO:0000256" key="6">
    <source>
        <dbReference type="PROSITE-ProRule" id="PRU00278"/>
    </source>
</evidence>
<keyword evidence="2" id="KW-0574">Periplasm</keyword>
<dbReference type="SUPFAM" id="SSF54534">
    <property type="entry name" value="FKBP-like"/>
    <property type="match status" value="1"/>
</dbReference>
<evidence type="ECO:0000256" key="5">
    <source>
        <dbReference type="ARBA" id="ARBA00023235"/>
    </source>
</evidence>
<dbReference type="InterPro" id="IPR023058">
    <property type="entry name" value="PPIase_PpiC_CS"/>
</dbReference>
<evidence type="ECO:0000256" key="2">
    <source>
        <dbReference type="ARBA" id="ARBA00022764"/>
    </source>
</evidence>
<dbReference type="Gene3D" id="3.10.50.40">
    <property type="match status" value="1"/>
</dbReference>
<dbReference type="PROSITE" id="PS50198">
    <property type="entry name" value="PPIC_PPIASE_2"/>
    <property type="match status" value="1"/>
</dbReference>
<keyword evidence="5 6" id="KW-0413">Isomerase</keyword>
<dbReference type="AlphaFoldDB" id="A0A7U9GFX5"/>
<accession>A0A7U9GFX5</accession>
<dbReference type="InterPro" id="IPR000297">
    <property type="entry name" value="PPIase_PpiC"/>
</dbReference>
<name>A0A7U9GFX5_9GAMM</name>
<evidence type="ECO:0000313" key="8">
    <source>
        <dbReference type="EMBL" id="EHJ92744.1"/>
    </source>
</evidence>
<reference evidence="8 9" key="1">
    <citation type="submission" date="2011-10" db="EMBL/GenBank/DDBJ databases">
        <authorList>
            <person name="Quillaguamn J."/>
            <person name="Guzmn D."/>
            <person name="Balderrama-Subieta A."/>
            <person name="Cardona-Ortuo C."/>
            <person name="Guevara-Martnez M."/>
            <person name="Callisaya-Quispe N."/>
        </authorList>
    </citation>
    <scope>NUCLEOTIDE SEQUENCE [LARGE SCALE GENOMIC DNA]</scope>
    <source>
        <strain evidence="8 9">LC1</strain>
    </source>
</reference>
<dbReference type="Gene3D" id="1.10.4030.10">
    <property type="entry name" value="Porin chaperone SurA, peptide-binding domain"/>
    <property type="match status" value="1"/>
</dbReference>
<evidence type="ECO:0000313" key="9">
    <source>
        <dbReference type="Proteomes" id="UP000005756"/>
    </source>
</evidence>
<dbReference type="EMBL" id="JH393258">
    <property type="protein sequence ID" value="EHJ92744.1"/>
    <property type="molecule type" value="Genomic_DNA"/>
</dbReference>
<gene>
    <name evidence="8" type="ORF">KUC_2702</name>
</gene>
<keyword evidence="4" id="KW-0143">Chaperone</keyword>
<evidence type="ECO:0000256" key="1">
    <source>
        <dbReference type="ARBA" id="ARBA00022729"/>
    </source>
</evidence>
<keyword evidence="3 6" id="KW-0697">Rotamase</keyword>
<dbReference type="SUPFAM" id="SSF109998">
    <property type="entry name" value="Triger factor/SurA peptide-binding domain-like"/>
    <property type="match status" value="1"/>
</dbReference>
<dbReference type="InterPro" id="IPR046357">
    <property type="entry name" value="PPIase_dom_sf"/>
</dbReference>
<evidence type="ECO:0000256" key="4">
    <source>
        <dbReference type="ARBA" id="ARBA00023186"/>
    </source>
</evidence>
<evidence type="ECO:0000256" key="3">
    <source>
        <dbReference type="ARBA" id="ARBA00023110"/>
    </source>
</evidence>
<dbReference type="InterPro" id="IPR050280">
    <property type="entry name" value="OMP_Chaperone_SurA"/>
</dbReference>
<dbReference type="PROSITE" id="PS01096">
    <property type="entry name" value="PPIC_PPIASE_1"/>
    <property type="match status" value="1"/>
</dbReference>
<dbReference type="GO" id="GO:0003755">
    <property type="term" value="F:peptidyl-prolyl cis-trans isomerase activity"/>
    <property type="evidence" value="ECO:0007669"/>
    <property type="project" value="UniProtKB-KW"/>
</dbReference>
<dbReference type="Pfam" id="PF00639">
    <property type="entry name" value="Rotamase"/>
    <property type="match status" value="1"/>
</dbReference>
<proteinExistence type="predicted"/>
<dbReference type="PANTHER" id="PTHR47637:SF1">
    <property type="entry name" value="CHAPERONE SURA"/>
    <property type="match status" value="1"/>
</dbReference>
<dbReference type="InterPro" id="IPR027304">
    <property type="entry name" value="Trigger_fact/SurA_dom_sf"/>
</dbReference>
<dbReference type="InterPro" id="IPR015391">
    <property type="entry name" value="SurA_N"/>
</dbReference>
<keyword evidence="1" id="KW-0732">Signal</keyword>
<dbReference type="Proteomes" id="UP000005756">
    <property type="component" value="Unassembled WGS sequence"/>
</dbReference>